<dbReference type="PANTHER" id="PTHR34070:SF1">
    <property type="entry name" value="DNA ALKYLATION REPAIR PROTEIN"/>
    <property type="match status" value="1"/>
</dbReference>
<evidence type="ECO:0000313" key="1">
    <source>
        <dbReference type="EMBL" id="KKR40502.1"/>
    </source>
</evidence>
<sequence>MPSLNDAKKRLRVKADPIKAKILQGFFKTAKGEYGYGDLFLGVTVPEIRKIAVASEGLSLPSIERLLHSKIHEERLLALLILVNAYGLADNSGKHTICKFYISNRRSINNWDLVDLSAPKIVGDYLLGRNKKALHRLAISENLWDRRISIISTYSFIRKNKFSETLKIARILLGDDHDLIHKAVGWMLREVGNRSRSTEELFLKKHYKQMPRTMLRYAIEKFPEKLRIKYLAR</sequence>
<proteinExistence type="predicted"/>
<dbReference type="CDD" id="cd06561">
    <property type="entry name" value="AlkD_like"/>
    <property type="match status" value="1"/>
</dbReference>
<dbReference type="Proteomes" id="UP000034072">
    <property type="component" value="Unassembled WGS sequence"/>
</dbReference>
<dbReference type="AlphaFoldDB" id="A0A0G0TRK5"/>
<dbReference type="Gene3D" id="1.25.10.90">
    <property type="match status" value="1"/>
</dbReference>
<reference evidence="1 2" key="1">
    <citation type="journal article" date="2015" name="Nature">
        <title>rRNA introns, odd ribosomes, and small enigmatic genomes across a large radiation of phyla.</title>
        <authorList>
            <person name="Brown C.T."/>
            <person name="Hug L.A."/>
            <person name="Thomas B.C."/>
            <person name="Sharon I."/>
            <person name="Castelle C.J."/>
            <person name="Singh A."/>
            <person name="Wilkins M.J."/>
            <person name="Williams K.H."/>
            <person name="Banfield J.F."/>
        </authorList>
    </citation>
    <scope>NUCLEOTIDE SEQUENCE [LARGE SCALE GENOMIC DNA]</scope>
</reference>
<evidence type="ECO:0008006" key="3">
    <source>
        <dbReference type="Google" id="ProtNLM"/>
    </source>
</evidence>
<dbReference type="Pfam" id="PF08713">
    <property type="entry name" value="DNA_alkylation"/>
    <property type="match status" value="1"/>
</dbReference>
<dbReference type="InterPro" id="IPR016024">
    <property type="entry name" value="ARM-type_fold"/>
</dbReference>
<gene>
    <name evidence="1" type="ORF">UT75_C0008G0024</name>
</gene>
<organism evidence="1 2">
    <name type="scientific">Candidatus Yanofskybacteria bacterium GW2011_GWE2_40_11</name>
    <dbReference type="NCBI Taxonomy" id="1619033"/>
    <lineage>
        <taxon>Bacteria</taxon>
        <taxon>Candidatus Yanofskyibacteriota</taxon>
    </lineage>
</organism>
<dbReference type="EMBL" id="LBXZ01000008">
    <property type="protein sequence ID" value="KKR40502.1"/>
    <property type="molecule type" value="Genomic_DNA"/>
</dbReference>
<protein>
    <recommendedName>
        <fullName evidence="3">DNA alkylation repair protein</fullName>
    </recommendedName>
</protein>
<comment type="caution">
    <text evidence="1">The sequence shown here is derived from an EMBL/GenBank/DDBJ whole genome shotgun (WGS) entry which is preliminary data.</text>
</comment>
<accession>A0A0G0TRK5</accession>
<evidence type="ECO:0000313" key="2">
    <source>
        <dbReference type="Proteomes" id="UP000034072"/>
    </source>
</evidence>
<dbReference type="SUPFAM" id="SSF48371">
    <property type="entry name" value="ARM repeat"/>
    <property type="match status" value="1"/>
</dbReference>
<dbReference type="InterPro" id="IPR014825">
    <property type="entry name" value="DNA_alkylation"/>
</dbReference>
<dbReference type="PANTHER" id="PTHR34070">
    <property type="entry name" value="ARMADILLO-TYPE FOLD"/>
    <property type="match status" value="1"/>
</dbReference>
<dbReference type="PATRIC" id="fig|1619033.3.peg.631"/>
<name>A0A0G0TRK5_9BACT</name>